<dbReference type="HAMAP" id="MF_00160">
    <property type="entry name" value="SerC_aminotrans_5"/>
    <property type="match status" value="1"/>
</dbReference>
<dbReference type="GO" id="GO:0008615">
    <property type="term" value="P:pyridoxine biosynthetic process"/>
    <property type="evidence" value="ECO:0007669"/>
    <property type="project" value="UniProtKB-UniRule"/>
</dbReference>
<dbReference type="RefSeq" id="WP_004329216.1">
    <property type="nucleotide sequence ID" value="NZ_BAAFKT010000008.1"/>
</dbReference>
<feature type="binding site" evidence="12">
    <location>
        <position position="147"/>
    </location>
    <ligand>
        <name>pyridoxal 5'-phosphate</name>
        <dbReference type="ChEBI" id="CHEBI:597326"/>
    </ligand>
</feature>
<keyword evidence="6 12" id="KW-0808">Transferase</keyword>
<dbReference type="InterPro" id="IPR000192">
    <property type="entry name" value="Aminotrans_V_dom"/>
</dbReference>
<evidence type="ECO:0000256" key="9">
    <source>
        <dbReference type="ARBA" id="ARBA00023299"/>
    </source>
</evidence>
<gene>
    <name evidence="12" type="primary">serC</name>
    <name evidence="15" type="ORF">BHV66_02350</name>
</gene>
<comment type="caution">
    <text evidence="15">The sequence shown here is derived from an EMBL/GenBank/DDBJ whole genome shotgun (WGS) entry which is preliminary data.</text>
</comment>
<feature type="modified residue" description="N6-(pyridoxal phosphate)lysine" evidence="12">
    <location>
        <position position="190"/>
    </location>
</feature>
<dbReference type="PIRSF" id="PIRSF000525">
    <property type="entry name" value="SerC"/>
    <property type="match status" value="1"/>
</dbReference>
<evidence type="ECO:0000256" key="11">
    <source>
        <dbReference type="ARBA" id="ARBA00049007"/>
    </source>
</evidence>
<evidence type="ECO:0000256" key="4">
    <source>
        <dbReference type="ARBA" id="ARBA00022576"/>
    </source>
</evidence>
<reference evidence="15 16" key="1">
    <citation type="journal article" date="2016" name="Nat. Biotechnol.">
        <title>Measurement of bacterial replication rates in microbial communities.</title>
        <authorList>
            <person name="Brown C.T."/>
            <person name="Olm M.R."/>
            <person name="Thomas B.C."/>
            <person name="Banfield J.F."/>
        </authorList>
    </citation>
    <scope>NUCLEOTIDE SEQUENCE [LARGE SCALE GENOMIC DNA]</scope>
    <source>
        <strain evidence="15">CAG:67_53_122</strain>
    </source>
</reference>
<dbReference type="Pfam" id="PF00266">
    <property type="entry name" value="Aminotran_5"/>
    <property type="match status" value="1"/>
</dbReference>
<evidence type="ECO:0000259" key="14">
    <source>
        <dbReference type="Pfam" id="PF00266"/>
    </source>
</evidence>
<protein>
    <recommendedName>
        <fullName evidence="12">Phosphoserine aminotransferase</fullName>
        <ecNumber evidence="12">2.6.1.52</ecNumber>
    </recommendedName>
    <alternativeName>
        <fullName evidence="12">Phosphohydroxythreonine aminotransferase</fullName>
        <shortName evidence="12">PSAT</shortName>
    </alternativeName>
</protein>
<keyword evidence="12" id="KW-0963">Cytoplasm</keyword>
<name>A0A1Q6FBE6_9BACT</name>
<comment type="catalytic activity">
    <reaction evidence="11 12 13">
        <text>O-phospho-L-serine + 2-oxoglutarate = 3-phosphooxypyruvate + L-glutamate</text>
        <dbReference type="Rhea" id="RHEA:14329"/>
        <dbReference type="ChEBI" id="CHEBI:16810"/>
        <dbReference type="ChEBI" id="CHEBI:18110"/>
        <dbReference type="ChEBI" id="CHEBI:29985"/>
        <dbReference type="ChEBI" id="CHEBI:57524"/>
        <dbReference type="EC" id="2.6.1.52"/>
    </reaction>
</comment>
<feature type="binding site" evidence="12">
    <location>
        <begin position="235"/>
        <end position="236"/>
    </location>
    <ligand>
        <name>pyridoxal 5'-phosphate</name>
        <dbReference type="ChEBI" id="CHEBI:597326"/>
    </ligand>
</feature>
<dbReference type="NCBIfam" id="NF003764">
    <property type="entry name" value="PRK05355.1"/>
    <property type="match status" value="1"/>
</dbReference>
<keyword evidence="7 12" id="KW-0663">Pyridoxal phosphate</keyword>
<dbReference type="PROSITE" id="PS00595">
    <property type="entry name" value="AA_TRANSFER_CLASS_5"/>
    <property type="match status" value="1"/>
</dbReference>
<dbReference type="InterPro" id="IPR022278">
    <property type="entry name" value="Pser_aminoTfrase"/>
</dbReference>
<dbReference type="GO" id="GO:0006564">
    <property type="term" value="P:L-serine biosynthetic process"/>
    <property type="evidence" value="ECO:0007669"/>
    <property type="project" value="UniProtKB-UniRule"/>
</dbReference>
<comment type="catalytic activity">
    <reaction evidence="10 12">
        <text>4-(phosphooxy)-L-threonine + 2-oxoglutarate = (R)-3-hydroxy-2-oxo-4-phosphooxybutanoate + L-glutamate</text>
        <dbReference type="Rhea" id="RHEA:16573"/>
        <dbReference type="ChEBI" id="CHEBI:16810"/>
        <dbReference type="ChEBI" id="CHEBI:29985"/>
        <dbReference type="ChEBI" id="CHEBI:58452"/>
        <dbReference type="ChEBI" id="CHEBI:58538"/>
        <dbReference type="EC" id="2.6.1.52"/>
    </reaction>
</comment>
<evidence type="ECO:0000256" key="3">
    <source>
        <dbReference type="ARBA" id="ARBA00006904"/>
    </source>
</evidence>
<dbReference type="Gene3D" id="3.40.640.10">
    <property type="entry name" value="Type I PLP-dependent aspartate aminotransferase-like (Major domain)"/>
    <property type="match status" value="1"/>
</dbReference>
<evidence type="ECO:0000256" key="5">
    <source>
        <dbReference type="ARBA" id="ARBA00022605"/>
    </source>
</evidence>
<dbReference type="GO" id="GO:0004648">
    <property type="term" value="F:O-phospho-L-serine:2-oxoglutarate aminotransferase activity"/>
    <property type="evidence" value="ECO:0007669"/>
    <property type="project" value="UniProtKB-UniRule"/>
</dbReference>
<evidence type="ECO:0000256" key="10">
    <source>
        <dbReference type="ARBA" id="ARBA00047630"/>
    </source>
</evidence>
<dbReference type="STRING" id="28117.BHV66_02350"/>
<comment type="function">
    <text evidence="12">Catalyzes the reversible conversion of 3-phosphohydroxypyruvate to phosphoserine and of 3-hydroxy-2-oxo-4-phosphonooxybutanoate to phosphohydroxythreonine.</text>
</comment>
<evidence type="ECO:0000256" key="13">
    <source>
        <dbReference type="RuleBase" id="RU004505"/>
    </source>
</evidence>
<feature type="binding site" evidence="12">
    <location>
        <position position="99"/>
    </location>
    <ligand>
        <name>pyridoxal 5'-phosphate</name>
        <dbReference type="ChEBI" id="CHEBI:597326"/>
    </ligand>
</feature>
<dbReference type="InterPro" id="IPR015424">
    <property type="entry name" value="PyrdxlP-dep_Trfase"/>
</dbReference>
<dbReference type="UniPathway" id="UPA00135">
    <property type="reaction ID" value="UER00197"/>
</dbReference>
<evidence type="ECO:0000256" key="1">
    <source>
        <dbReference type="ARBA" id="ARBA00004915"/>
    </source>
</evidence>
<dbReference type="InterPro" id="IPR015422">
    <property type="entry name" value="PyrdxlP-dep_Trfase_small"/>
</dbReference>
<comment type="pathway">
    <text evidence="1 12">Cofactor biosynthesis; pyridoxine 5'-phosphate biosynthesis; pyridoxine 5'-phosphate from D-erythrose 4-phosphate: step 3/5.</text>
</comment>
<dbReference type="EMBL" id="MNQH01000002">
    <property type="protein sequence ID" value="OKY96189.1"/>
    <property type="molecule type" value="Genomic_DNA"/>
</dbReference>
<evidence type="ECO:0000313" key="16">
    <source>
        <dbReference type="Proteomes" id="UP000187417"/>
    </source>
</evidence>
<dbReference type="UniPathway" id="UPA00244">
    <property type="reaction ID" value="UER00311"/>
</dbReference>
<proteinExistence type="inferred from homology"/>
<comment type="subunit">
    <text evidence="12">Homodimer.</text>
</comment>
<dbReference type="GeneID" id="73803437"/>
<evidence type="ECO:0000313" key="15">
    <source>
        <dbReference type="EMBL" id="OKY96189.1"/>
    </source>
</evidence>
<feature type="binding site" evidence="12">
    <location>
        <position position="189"/>
    </location>
    <ligand>
        <name>pyridoxal 5'-phosphate</name>
        <dbReference type="ChEBI" id="CHEBI:597326"/>
    </ligand>
</feature>
<comment type="subcellular location">
    <subcellularLocation>
        <location evidence="12">Cytoplasm</location>
    </subcellularLocation>
</comment>
<feature type="binding site" evidence="12">
    <location>
        <position position="166"/>
    </location>
    <ligand>
        <name>pyridoxal 5'-phosphate</name>
        <dbReference type="ChEBI" id="CHEBI:597326"/>
    </ligand>
</feature>
<dbReference type="GO" id="GO:0005737">
    <property type="term" value="C:cytoplasm"/>
    <property type="evidence" value="ECO:0007669"/>
    <property type="project" value="UniProtKB-SubCell"/>
</dbReference>
<keyword evidence="4 12" id="KW-0032">Aminotransferase</keyword>
<dbReference type="Proteomes" id="UP000187417">
    <property type="component" value="Unassembled WGS sequence"/>
</dbReference>
<dbReference type="FunFam" id="3.90.1150.10:FF:000006">
    <property type="entry name" value="Phosphoserine aminotransferase"/>
    <property type="match status" value="1"/>
</dbReference>
<dbReference type="SUPFAM" id="SSF53383">
    <property type="entry name" value="PLP-dependent transferases"/>
    <property type="match status" value="1"/>
</dbReference>
<feature type="binding site" evidence="12">
    <location>
        <begin position="75"/>
        <end position="76"/>
    </location>
    <ligand>
        <name>pyridoxal 5'-phosphate</name>
        <dbReference type="ChEBI" id="CHEBI:597326"/>
    </ligand>
</feature>
<keyword evidence="5 12" id="KW-0028">Amino-acid biosynthesis</keyword>
<keyword evidence="9 12" id="KW-0718">Serine biosynthesis</keyword>
<feature type="domain" description="Aminotransferase class V" evidence="14">
    <location>
        <begin position="5"/>
        <end position="348"/>
    </location>
</feature>
<evidence type="ECO:0000256" key="12">
    <source>
        <dbReference type="HAMAP-Rule" id="MF_00160"/>
    </source>
</evidence>
<evidence type="ECO:0000256" key="8">
    <source>
        <dbReference type="ARBA" id="ARBA00023096"/>
    </source>
</evidence>
<comment type="caution">
    <text evidence="12">Lacks conserved residue(s) required for the propagation of feature annotation.</text>
</comment>
<dbReference type="NCBIfam" id="TIGR01364">
    <property type="entry name" value="serC_1"/>
    <property type="match status" value="1"/>
</dbReference>
<keyword evidence="8 12" id="KW-0664">Pyridoxine biosynthesis</keyword>
<dbReference type="InterPro" id="IPR015421">
    <property type="entry name" value="PyrdxlP-dep_Trfase_major"/>
</dbReference>
<dbReference type="GO" id="GO:0030170">
    <property type="term" value="F:pyridoxal phosphate binding"/>
    <property type="evidence" value="ECO:0007669"/>
    <property type="project" value="UniProtKB-UniRule"/>
</dbReference>
<evidence type="ECO:0000256" key="7">
    <source>
        <dbReference type="ARBA" id="ARBA00022898"/>
    </source>
</evidence>
<organism evidence="15 16">
    <name type="scientific">Alistipes putredinis</name>
    <dbReference type="NCBI Taxonomy" id="28117"/>
    <lineage>
        <taxon>Bacteria</taxon>
        <taxon>Pseudomonadati</taxon>
        <taxon>Bacteroidota</taxon>
        <taxon>Bacteroidia</taxon>
        <taxon>Bacteroidales</taxon>
        <taxon>Rikenellaceae</taxon>
        <taxon>Alistipes</taxon>
    </lineage>
</organism>
<dbReference type="PANTHER" id="PTHR43247:SF1">
    <property type="entry name" value="PHOSPHOSERINE AMINOTRANSFERASE"/>
    <property type="match status" value="1"/>
</dbReference>
<accession>A0A1Q6FBE6</accession>
<comment type="similarity">
    <text evidence="3 12">Belongs to the class-V pyridoxal-phosphate-dependent aminotransferase family. SerC subfamily.</text>
</comment>
<dbReference type="FunFam" id="3.40.640.10:FF:000010">
    <property type="entry name" value="Phosphoserine aminotransferase"/>
    <property type="match status" value="1"/>
</dbReference>
<feature type="binding site" evidence="12">
    <location>
        <position position="41"/>
    </location>
    <ligand>
        <name>L-glutamate</name>
        <dbReference type="ChEBI" id="CHEBI:29985"/>
    </ligand>
</feature>
<dbReference type="InterPro" id="IPR020578">
    <property type="entry name" value="Aminotrans_V_PyrdxlP_BS"/>
</dbReference>
<comment type="pathway">
    <text evidence="2 12 13">Amino-acid biosynthesis; L-serine biosynthesis; L-serine from 3-phospho-D-glycerate: step 2/3.</text>
</comment>
<comment type="cofactor">
    <cofactor evidence="12">
        <name>pyridoxal 5'-phosphate</name>
        <dbReference type="ChEBI" id="CHEBI:597326"/>
    </cofactor>
    <text evidence="12">Binds 1 pyridoxal phosphate per subunit.</text>
</comment>
<evidence type="ECO:0000256" key="6">
    <source>
        <dbReference type="ARBA" id="ARBA00022679"/>
    </source>
</evidence>
<dbReference type="EC" id="2.6.1.52" evidence="12"/>
<dbReference type="Gene3D" id="3.90.1150.10">
    <property type="entry name" value="Aspartate Aminotransferase, domain 1"/>
    <property type="match status" value="1"/>
</dbReference>
<evidence type="ECO:0000256" key="2">
    <source>
        <dbReference type="ARBA" id="ARBA00005099"/>
    </source>
</evidence>
<sequence>MKKHNFNAGPCVLPREAVESAIEAIRDFDNTGIGLLEISHRTPGWERIMAETEQLWRDLLNIPDDYAVMFLGGGASTQFFEVPANLLKKKAAYLQTGVWAKKAAKEAKFYGEVEIVASSEDKNYTYIPKGYKIPTDADYFHITTNNTIYGTEIHEDIDSPITLVADMSSDIMSRPVDVKKYGMIYGGAQKNVGPAGVTFVIIRKDLIGSSERPLQTMVNYATHYPEEARNHSMFNTPPVLPIFVMHETLKWVKAQGGVEAMYKINKKKAETLYNEIDRNSMFVGTAVKEDRSMMNVCFVMAPGHEDLEAEFMAFAKEKGMVGIKGHRSVGGFRASIYNACPQESVDALVACMQEFEKNHKK</sequence>
<dbReference type="AlphaFoldDB" id="A0A1Q6FBE6"/>
<dbReference type="PANTHER" id="PTHR43247">
    <property type="entry name" value="PHOSPHOSERINE AMINOTRANSFERASE"/>
    <property type="match status" value="1"/>
</dbReference>